<evidence type="ECO:0000313" key="3">
    <source>
        <dbReference type="EMBL" id="KAG7341774.1"/>
    </source>
</evidence>
<dbReference type="EMBL" id="JAGRRH010000025">
    <property type="protein sequence ID" value="KAG7341774.1"/>
    <property type="molecule type" value="Genomic_DNA"/>
</dbReference>
<feature type="compositionally biased region" description="Low complexity" evidence="1">
    <location>
        <begin position="96"/>
        <end position="106"/>
    </location>
</feature>
<feature type="domain" description="Orc1-like AAA ATPase" evidence="2">
    <location>
        <begin position="187"/>
        <end position="415"/>
    </location>
</feature>
<reference evidence="3" key="2">
    <citation type="submission" date="2021-04" db="EMBL/GenBank/DDBJ databases">
        <authorList>
            <person name="Podell S."/>
        </authorList>
    </citation>
    <scope>NUCLEOTIDE SEQUENCE</scope>
    <source>
        <strain evidence="3">Hildebrandi</strain>
    </source>
</reference>
<dbReference type="PROSITE" id="PS00675">
    <property type="entry name" value="SIGMA54_INTERACT_1"/>
    <property type="match status" value="1"/>
</dbReference>
<reference evidence="3" key="1">
    <citation type="journal article" date="2021" name="Sci. Rep.">
        <title>Diploid genomic architecture of Nitzschia inconspicua, an elite biomass production diatom.</title>
        <authorList>
            <person name="Oliver A."/>
            <person name="Podell S."/>
            <person name="Pinowska A."/>
            <person name="Traller J.C."/>
            <person name="Smith S.R."/>
            <person name="McClure R."/>
            <person name="Beliaev A."/>
            <person name="Bohutskyi P."/>
            <person name="Hill E.A."/>
            <person name="Rabines A."/>
            <person name="Zheng H."/>
            <person name="Allen L.Z."/>
            <person name="Kuo A."/>
            <person name="Grigoriev I.V."/>
            <person name="Allen A.E."/>
            <person name="Hazlebeck D."/>
            <person name="Allen E.E."/>
        </authorList>
    </citation>
    <scope>NUCLEOTIDE SEQUENCE</scope>
    <source>
        <strain evidence="3">Hildebrandi</strain>
    </source>
</reference>
<evidence type="ECO:0000256" key="1">
    <source>
        <dbReference type="SAM" id="MobiDB-lite"/>
    </source>
</evidence>
<comment type="caution">
    <text evidence="3">The sequence shown here is derived from an EMBL/GenBank/DDBJ whole genome shotgun (WGS) entry which is preliminary data.</text>
</comment>
<dbReference type="OrthoDB" id="45468at2759"/>
<feature type="region of interest" description="Disordered" evidence="1">
    <location>
        <begin position="320"/>
        <end position="340"/>
    </location>
</feature>
<sequence>MGSSRRHEESPPVDWKHLPHVIPSYMPIVVGSNNNKSDSSMMMNDNSDAASLRSGISLRSNRSNASSKATASVQILPSRQSLTDENNSVTSISVPSSYRTGRSGSSRQRKQQRDSRRESPNNSYAKGTTAGYCGDSRSGRVSNRGGDSITERSTSHSTTIRRPSQFRNSTVEQELTINKLRFTPDVLYGRSQEQAVLQNCLKDMQKKKRKQLVLIRGESGVGKSSLALSTLKESLPPKSVKSSTLLVHGKFEEYLKDEPYAGIAVACRHICGEILQLQRGNQKELFETIQKALKQELGRDEMPFLVRILPELVEIMNTASSTPKQPQRKLSGNSSSSESDDVYYDIDAALQRDAAEGVQHQGNQHRFNNAFRIFFRVAGTHFFPVIVVLDNLHWADQASLDLIQVLITDRENHNLYLMCCSRTESANEDERPNKGGIATRIQRVAKLADEWNRESRDFNFDMTDMFIGNLAEEDIHAMLADLLSADHQSLAGLAKICHQKTLGHVFFLIEYLKDLHERGLLTYNLGMLKWVWDEYRIVSQTMVADNVVDMMVEKMKLLPPAVVQILQLAALLGSQFDESTLEMVWKGVSAEIAGGEESKTEEQSDVCDDGVVAESLITAMAEGLLEALPNNDSTGYNKYQWTHDNIMEAAFSMIHDHEVEKLMYYVGDTLASNLNPHDLERSIFVVVNLLNEGKDSVGLGETIYYSSKRIRMAELNLLAAKRAVLLSAFHSAVSYTQYGIKLLPFDRWECHFDLTLELYSIAAETEAFVGETEMMNRHCSEVVERPECSLWDKLRVFNVLVDSIAHQGNPRDACDLCRDLLKEMGCKFPQGKIATNIAISSALRKIKSITEKLSDESISSLDELIDPRRIECMRLLDRLFTYSFYSDRRCFPLYVFRSLQWTLEHGICYLTPPTFATTAVVLTGIHGDFALGSKLAEQALRLTERLVSTGADARTIYISHSYVLNWTRPCRSLLEPLFNGYSKGLKTGDTESAMYNIFYYLLLSFQSGKPLKAVEADCNLYCTQMIDLKRLKIVFMAKILWQTILNLMGESENTTLLMGRELEYDVAYTFAESMQNTNGVALLEFFQLFVYTFFGDHEKGAELALKKGDSLQAMIPGSPTVQMDNLCRGISLFDMARKTQKKKYKQEAMKVLATVKGHVKKGALNVYHHEALLEGELAALHGDSEVARHHYGRATVLAGRRGFLQDSALANERFGAYLLKDLSDTEEATYRLEQAAKLYREWGARAKADLVTEEFGHLWASREENQSHSDE</sequence>
<dbReference type="InterPro" id="IPR025662">
    <property type="entry name" value="Sigma_54_int_dom_ATP-bd_1"/>
</dbReference>
<evidence type="ECO:0000313" key="5">
    <source>
        <dbReference type="Proteomes" id="UP000693970"/>
    </source>
</evidence>
<dbReference type="PANTHER" id="PTHR43642:SF1">
    <property type="entry name" value="HYBRID SIGNAL TRANSDUCTION HISTIDINE KINASE G"/>
    <property type="match status" value="1"/>
</dbReference>
<feature type="compositionally biased region" description="Polar residues" evidence="1">
    <location>
        <begin position="320"/>
        <end position="330"/>
    </location>
</feature>
<dbReference type="PANTHER" id="PTHR43642">
    <property type="entry name" value="HYBRID SIGNAL TRANSDUCTION HISTIDINE KINASE G"/>
    <property type="match status" value="1"/>
</dbReference>
<feature type="compositionally biased region" description="Polar residues" evidence="1">
    <location>
        <begin position="60"/>
        <end position="95"/>
    </location>
</feature>
<dbReference type="InterPro" id="IPR041664">
    <property type="entry name" value="AAA_16"/>
</dbReference>
<dbReference type="EMBL" id="JAGRRH010000010">
    <property type="protein sequence ID" value="KAG7362933.1"/>
    <property type="molecule type" value="Genomic_DNA"/>
</dbReference>
<evidence type="ECO:0000259" key="2">
    <source>
        <dbReference type="Pfam" id="PF13191"/>
    </source>
</evidence>
<keyword evidence="5" id="KW-1185">Reference proteome</keyword>
<dbReference type="AlphaFoldDB" id="A0A9K3PE45"/>
<proteinExistence type="predicted"/>
<gene>
    <name evidence="3" type="ORF">IV203_006866</name>
    <name evidence="4" type="ORF">IV203_026293</name>
</gene>
<evidence type="ECO:0000313" key="4">
    <source>
        <dbReference type="EMBL" id="KAG7362933.1"/>
    </source>
</evidence>
<organism evidence="3 5">
    <name type="scientific">Nitzschia inconspicua</name>
    <dbReference type="NCBI Taxonomy" id="303405"/>
    <lineage>
        <taxon>Eukaryota</taxon>
        <taxon>Sar</taxon>
        <taxon>Stramenopiles</taxon>
        <taxon>Ochrophyta</taxon>
        <taxon>Bacillariophyta</taxon>
        <taxon>Bacillariophyceae</taxon>
        <taxon>Bacillariophycidae</taxon>
        <taxon>Bacillariales</taxon>
        <taxon>Bacillariaceae</taxon>
        <taxon>Nitzschia</taxon>
    </lineage>
</organism>
<dbReference type="Pfam" id="PF13191">
    <property type="entry name" value="AAA_16"/>
    <property type="match status" value="1"/>
</dbReference>
<dbReference type="Proteomes" id="UP000693970">
    <property type="component" value="Unassembled WGS sequence"/>
</dbReference>
<feature type="region of interest" description="Disordered" evidence="1">
    <location>
        <begin position="60"/>
        <end position="169"/>
    </location>
</feature>
<protein>
    <submittedName>
        <fullName evidence="3">PAS sensor protein</fullName>
    </submittedName>
</protein>
<name>A0A9K3PE45_9STRA</name>
<accession>A0A9K3PE45</accession>
<dbReference type="InterPro" id="IPR053159">
    <property type="entry name" value="Hybrid_Histidine_Kinase"/>
</dbReference>
<feature type="compositionally biased region" description="Polar residues" evidence="1">
    <location>
        <begin position="155"/>
        <end position="169"/>
    </location>
</feature>